<dbReference type="Gene3D" id="1.10.3210.10">
    <property type="entry name" value="Hypothetical protein af1432"/>
    <property type="match status" value="1"/>
</dbReference>
<dbReference type="Proteomes" id="UP001500618">
    <property type="component" value="Unassembled WGS sequence"/>
</dbReference>
<dbReference type="PIRSF" id="PIRSF035170">
    <property type="entry name" value="HD_phosphohydro"/>
    <property type="match status" value="1"/>
</dbReference>
<keyword evidence="2" id="KW-1185">Reference proteome</keyword>
<comment type="caution">
    <text evidence="1">The sequence shown here is derived from an EMBL/GenBank/DDBJ whole genome shotgun (WGS) entry which is preliminary data.</text>
</comment>
<dbReference type="PANTHER" id="PTHR21174">
    <property type="match status" value="1"/>
</dbReference>
<dbReference type="EMBL" id="BAAANY010000025">
    <property type="protein sequence ID" value="GAA1702375.1"/>
    <property type="molecule type" value="Genomic_DNA"/>
</dbReference>
<evidence type="ECO:0000313" key="2">
    <source>
        <dbReference type="Proteomes" id="UP001500618"/>
    </source>
</evidence>
<dbReference type="SUPFAM" id="SSF109604">
    <property type="entry name" value="HD-domain/PDEase-like"/>
    <property type="match status" value="1"/>
</dbReference>
<proteinExistence type="predicted"/>
<accession>A0ABP4UBF1</accession>
<dbReference type="PANTHER" id="PTHR21174:SF0">
    <property type="entry name" value="HD PHOSPHOHYDROLASE FAMILY PROTEIN-RELATED"/>
    <property type="match status" value="1"/>
</dbReference>
<dbReference type="InterPro" id="IPR009218">
    <property type="entry name" value="HD_phosphohydro"/>
</dbReference>
<evidence type="ECO:0008006" key="3">
    <source>
        <dbReference type="Google" id="ProtNLM"/>
    </source>
</evidence>
<name>A0ABP4UBF1_9ACTN</name>
<protein>
    <recommendedName>
        <fullName evidence="3">Metal-dependent HD superfamily phosphohydrolase</fullName>
    </recommendedName>
</protein>
<organism evidence="1 2">
    <name type="scientific">Fodinicola feengrottensis</name>
    <dbReference type="NCBI Taxonomy" id="435914"/>
    <lineage>
        <taxon>Bacteria</taxon>
        <taxon>Bacillati</taxon>
        <taxon>Actinomycetota</taxon>
        <taxon>Actinomycetes</taxon>
        <taxon>Mycobacteriales</taxon>
        <taxon>Fodinicola</taxon>
    </lineage>
</organism>
<evidence type="ECO:0000313" key="1">
    <source>
        <dbReference type="EMBL" id="GAA1702375.1"/>
    </source>
</evidence>
<gene>
    <name evidence="1" type="ORF">GCM10009765_59790</name>
</gene>
<sequence length="213" mass="23882">MLPPEYVIVTGSDELTTDVRDDLLARWPLDERLGRHLLDRWREPHRRYHTVDHLAAVLDTVDRYAPAASDPEAVRLAAWFHDAVYLPQRNDNEEASATLAAETLSQQGIAPQRLAEIRRLILLTRGHAAEPDDANGALLCDADLLILASPPDLYATYVMAVRKEYSHVPEPDFVAGRSDVLRGILQLPRIFLLMPAKCEDAARANLIAELDSY</sequence>
<reference evidence="2" key="1">
    <citation type="journal article" date="2019" name="Int. J. Syst. Evol. Microbiol.">
        <title>The Global Catalogue of Microorganisms (GCM) 10K type strain sequencing project: providing services to taxonomists for standard genome sequencing and annotation.</title>
        <authorList>
            <consortium name="The Broad Institute Genomics Platform"/>
            <consortium name="The Broad Institute Genome Sequencing Center for Infectious Disease"/>
            <person name="Wu L."/>
            <person name="Ma J."/>
        </authorList>
    </citation>
    <scope>NUCLEOTIDE SEQUENCE [LARGE SCALE GENOMIC DNA]</scope>
    <source>
        <strain evidence="2">JCM 14718</strain>
    </source>
</reference>